<dbReference type="GO" id="GO:0047184">
    <property type="term" value="F:1-acylglycerophosphocholine O-acyltransferase activity"/>
    <property type="evidence" value="ECO:0007669"/>
    <property type="project" value="TreeGrafter"/>
</dbReference>
<dbReference type="PRINTS" id="PR00979">
    <property type="entry name" value="TAFAZZIN"/>
</dbReference>
<feature type="region of interest" description="Disordered" evidence="13">
    <location>
        <begin position="339"/>
        <end position="364"/>
    </location>
</feature>
<evidence type="ECO:0000313" key="16">
    <source>
        <dbReference type="Proteomes" id="UP000275385"/>
    </source>
</evidence>
<dbReference type="CDD" id="cd07989">
    <property type="entry name" value="LPLAT_AGPAT-like"/>
    <property type="match status" value="1"/>
</dbReference>
<evidence type="ECO:0000256" key="10">
    <source>
        <dbReference type="ARBA" id="ARBA00024323"/>
    </source>
</evidence>
<comment type="caution">
    <text evidence="15">The sequence shown here is derived from an EMBL/GenBank/DDBJ whole genome shotgun (WGS) entry which is preliminary data.</text>
</comment>
<dbReference type="OrthoDB" id="193467at2759"/>
<dbReference type="AlphaFoldDB" id="A0A420YBB6"/>
<dbReference type="PANTHER" id="PTHR12497">
    <property type="entry name" value="TAZ PROTEIN TAFAZZIN"/>
    <property type="match status" value="1"/>
</dbReference>
<evidence type="ECO:0000256" key="6">
    <source>
        <dbReference type="ARBA" id="ARBA00023098"/>
    </source>
</evidence>
<gene>
    <name evidence="15" type="ORF">DL546_006305</name>
</gene>
<evidence type="ECO:0000256" key="2">
    <source>
        <dbReference type="ARBA" id="ARBA00010524"/>
    </source>
</evidence>
<evidence type="ECO:0000256" key="3">
    <source>
        <dbReference type="ARBA" id="ARBA00022679"/>
    </source>
</evidence>
<dbReference type="PANTHER" id="PTHR12497:SF0">
    <property type="entry name" value="TAFAZZIN"/>
    <property type="match status" value="1"/>
</dbReference>
<evidence type="ECO:0000256" key="1">
    <source>
        <dbReference type="ARBA" id="ARBA00004137"/>
    </source>
</evidence>
<evidence type="ECO:0000259" key="14">
    <source>
        <dbReference type="SMART" id="SM00563"/>
    </source>
</evidence>
<dbReference type="SMART" id="SM00563">
    <property type="entry name" value="PlsC"/>
    <property type="match status" value="1"/>
</dbReference>
<keyword evidence="9" id="KW-0012">Acyltransferase</keyword>
<evidence type="ECO:0000256" key="5">
    <source>
        <dbReference type="ARBA" id="ARBA00022792"/>
    </source>
</evidence>
<feature type="domain" description="Phospholipid/glycerol acyltransferase" evidence="14">
    <location>
        <begin position="66"/>
        <end position="234"/>
    </location>
</feature>
<keyword evidence="5" id="KW-0999">Mitochondrion inner membrane</keyword>
<evidence type="ECO:0000256" key="11">
    <source>
        <dbReference type="ARBA" id="ARBA00047906"/>
    </source>
</evidence>
<evidence type="ECO:0000256" key="13">
    <source>
        <dbReference type="SAM" id="MobiDB-lite"/>
    </source>
</evidence>
<dbReference type="Proteomes" id="UP000275385">
    <property type="component" value="Unassembled WGS sequence"/>
</dbReference>
<evidence type="ECO:0000256" key="9">
    <source>
        <dbReference type="ARBA" id="ARBA00023315"/>
    </source>
</evidence>
<keyword evidence="3" id="KW-0808">Transferase</keyword>
<evidence type="ECO:0000256" key="12">
    <source>
        <dbReference type="RuleBase" id="RU365062"/>
    </source>
</evidence>
<comment type="subcellular location">
    <subcellularLocation>
        <location evidence="1">Mitochondrion inner membrane</location>
        <topology evidence="1">Peripheral membrane protein</topology>
        <orientation evidence="1">Intermembrane side</orientation>
    </subcellularLocation>
    <subcellularLocation>
        <location evidence="10">Mitochondrion outer membrane</location>
        <topology evidence="10">Peripheral membrane protein</topology>
        <orientation evidence="10">Intermembrane side</orientation>
    </subcellularLocation>
</comment>
<proteinExistence type="inferred from homology"/>
<dbReference type="InterPro" id="IPR002123">
    <property type="entry name" value="Plipid/glycerol_acylTrfase"/>
</dbReference>
<keyword evidence="4" id="KW-1000">Mitochondrion outer membrane</keyword>
<dbReference type="GO" id="GO:0005743">
    <property type="term" value="C:mitochondrial inner membrane"/>
    <property type="evidence" value="ECO:0007669"/>
    <property type="project" value="UniProtKB-SubCell"/>
</dbReference>
<reference evidence="15 16" key="1">
    <citation type="submission" date="2018-08" db="EMBL/GenBank/DDBJ databases">
        <title>Draft genome of the lignicolous fungus Coniochaeta pulveracea.</title>
        <authorList>
            <person name="Borstlap C.J."/>
            <person name="De Witt R.N."/>
            <person name="Botha A."/>
            <person name="Volschenk H."/>
        </authorList>
    </citation>
    <scope>NUCLEOTIDE SEQUENCE [LARGE SCALE GENOMIC DNA]</scope>
    <source>
        <strain evidence="15 16">CAB683</strain>
    </source>
</reference>
<evidence type="ECO:0000256" key="7">
    <source>
        <dbReference type="ARBA" id="ARBA00023128"/>
    </source>
</evidence>
<evidence type="ECO:0000256" key="4">
    <source>
        <dbReference type="ARBA" id="ARBA00022787"/>
    </source>
</evidence>
<dbReference type="InterPro" id="IPR000872">
    <property type="entry name" value="Tafazzin"/>
</dbReference>
<accession>A0A420YBB6</accession>
<name>A0A420YBB6_9PEZI</name>
<sequence>MTSSSTGAQQGPSLPWRVTSSLVMGISSTISKIFLFGLNRTEVIGLQDFLKVLDDRADPAKRQRGLITVSNHISVLDDPVLWGVLPLKYLYNPQNLRFGLGAHDICFTNKAFASFFTYGQVLPTHRLKHSEQGGLFQPTFSEAIRLLSTHPSFRTHSPLSLSNYPPTYSTNGTDVVPCPSVHQRNSNAWVHVFPEGAVHQHADVDCRYFKWGVSRLILESEPAPDVVPIFIDGFQQVMPEDRVFPRFLPRIGKRIKVAFGQKLDGESAFGDLRRRWRKLVESRGGPGNEPGVIRDKRLRDGEEAREIRVEVAKRVRDEVMRLRSQLGYKEANPSYGFAETWAKDPKSSRKRYRSEVDGSLINQD</sequence>
<dbReference type="GO" id="GO:0005741">
    <property type="term" value="C:mitochondrial outer membrane"/>
    <property type="evidence" value="ECO:0007669"/>
    <property type="project" value="UniProtKB-SubCell"/>
</dbReference>
<comment type="similarity">
    <text evidence="2 12">Belongs to the taffazin family.</text>
</comment>
<keyword evidence="6" id="KW-0443">Lipid metabolism</keyword>
<dbReference type="SUPFAM" id="SSF69593">
    <property type="entry name" value="Glycerol-3-phosphate (1)-acyltransferase"/>
    <property type="match status" value="1"/>
</dbReference>
<dbReference type="GO" id="GO:0035965">
    <property type="term" value="P:cardiolipin acyl-chain remodeling"/>
    <property type="evidence" value="ECO:0007669"/>
    <property type="project" value="TreeGrafter"/>
</dbReference>
<keyword evidence="16" id="KW-1185">Reference proteome</keyword>
<organism evidence="15 16">
    <name type="scientific">Coniochaeta pulveracea</name>
    <dbReference type="NCBI Taxonomy" id="177199"/>
    <lineage>
        <taxon>Eukaryota</taxon>
        <taxon>Fungi</taxon>
        <taxon>Dikarya</taxon>
        <taxon>Ascomycota</taxon>
        <taxon>Pezizomycotina</taxon>
        <taxon>Sordariomycetes</taxon>
        <taxon>Sordariomycetidae</taxon>
        <taxon>Coniochaetales</taxon>
        <taxon>Coniochaetaceae</taxon>
        <taxon>Coniochaeta</taxon>
    </lineage>
</organism>
<dbReference type="Pfam" id="PF01553">
    <property type="entry name" value="Acyltransferase"/>
    <property type="match status" value="1"/>
</dbReference>
<protein>
    <recommendedName>
        <fullName evidence="12">Tafazzin family protein</fullName>
    </recommendedName>
</protein>
<evidence type="ECO:0000256" key="8">
    <source>
        <dbReference type="ARBA" id="ARBA00023136"/>
    </source>
</evidence>
<keyword evidence="8" id="KW-0472">Membrane</keyword>
<dbReference type="EMBL" id="QVQW01000023">
    <property type="protein sequence ID" value="RKU45166.1"/>
    <property type="molecule type" value="Genomic_DNA"/>
</dbReference>
<comment type="catalytic activity">
    <reaction evidence="11">
        <text>1'-[1,2-diacyl-sn-glycero-3-phospho],3'-[1-acyl-sn-glycero-3-phospho]-glycerol + a 1,2-diacyl-sn-glycero-3-phosphocholine = a cardiolipin + a 1-acyl-sn-glycero-3-phosphocholine</text>
        <dbReference type="Rhea" id="RHEA:33731"/>
        <dbReference type="ChEBI" id="CHEBI:57643"/>
        <dbReference type="ChEBI" id="CHEBI:58168"/>
        <dbReference type="ChEBI" id="CHEBI:62237"/>
        <dbReference type="ChEBI" id="CHEBI:64743"/>
    </reaction>
    <physiologicalReaction direction="left-to-right" evidence="11">
        <dbReference type="Rhea" id="RHEA:33732"/>
    </physiologicalReaction>
    <physiologicalReaction direction="right-to-left" evidence="11">
        <dbReference type="Rhea" id="RHEA:33733"/>
    </physiologicalReaction>
</comment>
<dbReference type="STRING" id="177199.A0A420YBB6"/>
<keyword evidence="7" id="KW-0496">Mitochondrion</keyword>
<evidence type="ECO:0000313" key="15">
    <source>
        <dbReference type="EMBL" id="RKU45166.1"/>
    </source>
</evidence>
<dbReference type="GO" id="GO:0007007">
    <property type="term" value="P:inner mitochondrial membrane organization"/>
    <property type="evidence" value="ECO:0007669"/>
    <property type="project" value="TreeGrafter"/>
</dbReference>